<dbReference type="Gene3D" id="3.40.50.300">
    <property type="entry name" value="P-loop containing nucleotide triphosphate hydrolases"/>
    <property type="match status" value="1"/>
</dbReference>
<gene>
    <name evidence="4" type="ORF">M6B22_12270</name>
</gene>
<evidence type="ECO:0000313" key="4">
    <source>
        <dbReference type="EMBL" id="WAX55322.1"/>
    </source>
</evidence>
<dbReference type="PANTHER" id="PTHR43038">
    <property type="entry name" value="ATP-BINDING CASSETTE, SUB-FAMILY H, MEMBER 1"/>
    <property type="match status" value="1"/>
</dbReference>
<dbReference type="InterPro" id="IPR003593">
    <property type="entry name" value="AAA+_ATPase"/>
</dbReference>
<dbReference type="SUPFAM" id="SSF52540">
    <property type="entry name" value="P-loop containing nucleoside triphosphate hydrolases"/>
    <property type="match status" value="1"/>
</dbReference>
<keyword evidence="1" id="KW-0547">Nucleotide-binding</keyword>
<feature type="domain" description="ABC transporter" evidence="3">
    <location>
        <begin position="6"/>
        <end position="229"/>
    </location>
</feature>
<dbReference type="Pfam" id="PF00005">
    <property type="entry name" value="ABC_tran"/>
    <property type="match status" value="1"/>
</dbReference>
<dbReference type="EMBL" id="CP097463">
    <property type="protein sequence ID" value="WAX55322.1"/>
    <property type="molecule type" value="Genomic_DNA"/>
</dbReference>
<evidence type="ECO:0000256" key="2">
    <source>
        <dbReference type="ARBA" id="ARBA00022840"/>
    </source>
</evidence>
<keyword evidence="5" id="KW-1185">Reference proteome</keyword>
<dbReference type="SMART" id="SM00382">
    <property type="entry name" value="AAA"/>
    <property type="match status" value="1"/>
</dbReference>
<proteinExistence type="predicted"/>
<evidence type="ECO:0000256" key="1">
    <source>
        <dbReference type="ARBA" id="ARBA00022741"/>
    </source>
</evidence>
<accession>A0ABY7JVI6</accession>
<name>A0ABY7JVI6_9ACTN</name>
<evidence type="ECO:0000259" key="3">
    <source>
        <dbReference type="PROSITE" id="PS50893"/>
    </source>
</evidence>
<dbReference type="CDD" id="cd03230">
    <property type="entry name" value="ABC_DR_subfamily_A"/>
    <property type="match status" value="1"/>
</dbReference>
<dbReference type="GO" id="GO:0005524">
    <property type="term" value="F:ATP binding"/>
    <property type="evidence" value="ECO:0007669"/>
    <property type="project" value="UniProtKB-KW"/>
</dbReference>
<dbReference type="Proteomes" id="UP001164693">
    <property type="component" value="Chromosome"/>
</dbReference>
<keyword evidence="2 4" id="KW-0067">ATP-binding</keyword>
<evidence type="ECO:0000313" key="5">
    <source>
        <dbReference type="Proteomes" id="UP001164693"/>
    </source>
</evidence>
<dbReference type="InterPro" id="IPR027417">
    <property type="entry name" value="P-loop_NTPase"/>
</dbReference>
<dbReference type="PROSITE" id="PS50893">
    <property type="entry name" value="ABC_TRANSPORTER_2"/>
    <property type="match status" value="1"/>
</dbReference>
<dbReference type="InterPro" id="IPR003439">
    <property type="entry name" value="ABC_transporter-like_ATP-bd"/>
</dbReference>
<dbReference type="PANTHER" id="PTHR43038:SF3">
    <property type="entry name" value="ABC TRANSPORTER G FAMILY MEMBER 20 ISOFORM X1"/>
    <property type="match status" value="1"/>
</dbReference>
<dbReference type="RefSeq" id="WP_269441829.1">
    <property type="nucleotide sequence ID" value="NZ_CP097463.1"/>
</dbReference>
<sequence>MQAYAVTADGLSVVRGGVEVLRGISVEIATGGVTGLLGPSGSGKTTLLRCILGLQRIARGTVCVLGRPNGDPALRTEVGYATQEASVYDDLTVAQNLRYFAALLGTPAADVVRVIEAVQLGGYADRLAGRLSGGQRSRVSLAVAMLGTPRLLVLDEPTVGLDPLLREDLWTLFHRVAADGVSVLVSSHVMDEADRCDRLLLLREGAVLAHDTPAALKDRTGTGSMEAAFLTLVRSG</sequence>
<organism evidence="4 5">
    <name type="scientific">Jatrophihabitans cynanchi</name>
    <dbReference type="NCBI Taxonomy" id="2944128"/>
    <lineage>
        <taxon>Bacteria</taxon>
        <taxon>Bacillati</taxon>
        <taxon>Actinomycetota</taxon>
        <taxon>Actinomycetes</taxon>
        <taxon>Jatrophihabitantales</taxon>
        <taxon>Jatrophihabitantaceae</taxon>
        <taxon>Jatrophihabitans</taxon>
    </lineage>
</organism>
<dbReference type="InterPro" id="IPR017871">
    <property type="entry name" value="ABC_transporter-like_CS"/>
</dbReference>
<protein>
    <submittedName>
        <fullName evidence="4">ABC transporter ATP-binding protein</fullName>
    </submittedName>
</protein>
<dbReference type="PROSITE" id="PS00211">
    <property type="entry name" value="ABC_TRANSPORTER_1"/>
    <property type="match status" value="1"/>
</dbReference>
<reference evidence="4" key="1">
    <citation type="submission" date="2022-05" db="EMBL/GenBank/DDBJ databases">
        <title>Jatrophihabitans sp. SB3-54 whole genome sequence.</title>
        <authorList>
            <person name="Suh M.K."/>
            <person name="Eom M.K."/>
            <person name="Kim J.S."/>
            <person name="Kim H.S."/>
            <person name="Do H.E."/>
            <person name="Shin Y.K."/>
            <person name="Lee J.-S."/>
        </authorList>
    </citation>
    <scope>NUCLEOTIDE SEQUENCE</scope>
    <source>
        <strain evidence="4">SB3-54</strain>
    </source>
</reference>